<protein>
    <submittedName>
        <fullName evidence="1">Uncharacterized protein</fullName>
    </submittedName>
</protein>
<evidence type="ECO:0000313" key="1">
    <source>
        <dbReference type="EMBL" id="GFY20454.1"/>
    </source>
</evidence>
<gene>
    <name evidence="1" type="ORF">TNCV_210861</name>
</gene>
<organism evidence="1 2">
    <name type="scientific">Trichonephila clavipes</name>
    <name type="common">Golden silk orbweaver</name>
    <name type="synonym">Nephila clavipes</name>
    <dbReference type="NCBI Taxonomy" id="2585209"/>
    <lineage>
        <taxon>Eukaryota</taxon>
        <taxon>Metazoa</taxon>
        <taxon>Ecdysozoa</taxon>
        <taxon>Arthropoda</taxon>
        <taxon>Chelicerata</taxon>
        <taxon>Arachnida</taxon>
        <taxon>Araneae</taxon>
        <taxon>Araneomorphae</taxon>
        <taxon>Entelegynae</taxon>
        <taxon>Araneoidea</taxon>
        <taxon>Nephilidae</taxon>
        <taxon>Trichonephila</taxon>
    </lineage>
</organism>
<accession>A0A8X6VS96</accession>
<name>A0A8X6VS96_TRICX</name>
<proteinExistence type="predicted"/>
<sequence>MIDGSQETIAGSSSARSVAWQLHMNFFTVWRILQRVFSSTTHTKSAAYMNSYKIIVINDRHLLSRFWMMHYLHIGSGTKAVAPSFYSCESSVTVYSCMAISFLRVPFVSRLFKTQSLDCGSYKRMCLKEQRIKAVRNVLCDIVHTP</sequence>
<reference evidence="1" key="1">
    <citation type="submission" date="2020-08" db="EMBL/GenBank/DDBJ databases">
        <title>Multicomponent nature underlies the extraordinary mechanical properties of spider dragline silk.</title>
        <authorList>
            <person name="Kono N."/>
            <person name="Nakamura H."/>
            <person name="Mori M."/>
            <person name="Yoshida Y."/>
            <person name="Ohtoshi R."/>
            <person name="Malay A.D."/>
            <person name="Moran D.A.P."/>
            <person name="Tomita M."/>
            <person name="Numata K."/>
            <person name="Arakawa K."/>
        </authorList>
    </citation>
    <scope>NUCLEOTIDE SEQUENCE</scope>
</reference>
<evidence type="ECO:0000313" key="2">
    <source>
        <dbReference type="Proteomes" id="UP000887159"/>
    </source>
</evidence>
<dbReference type="AlphaFoldDB" id="A0A8X6VS96"/>
<comment type="caution">
    <text evidence="1">The sequence shown here is derived from an EMBL/GenBank/DDBJ whole genome shotgun (WGS) entry which is preliminary data.</text>
</comment>
<dbReference type="EMBL" id="BMAU01021355">
    <property type="protein sequence ID" value="GFY20454.1"/>
    <property type="molecule type" value="Genomic_DNA"/>
</dbReference>
<dbReference type="Proteomes" id="UP000887159">
    <property type="component" value="Unassembled WGS sequence"/>
</dbReference>
<keyword evidence="2" id="KW-1185">Reference proteome</keyword>